<evidence type="ECO:0000256" key="1">
    <source>
        <dbReference type="SAM" id="MobiDB-lite"/>
    </source>
</evidence>
<organism evidence="2 3">
    <name type="scientific">Leishmania utingensis</name>
    <dbReference type="NCBI Taxonomy" id="653362"/>
    <lineage>
        <taxon>Eukaryota</taxon>
        <taxon>Discoba</taxon>
        <taxon>Euglenozoa</taxon>
        <taxon>Kinetoplastea</taxon>
        <taxon>Metakinetoplastina</taxon>
        <taxon>Trypanosomatida</taxon>
        <taxon>Trypanosomatidae</taxon>
        <taxon>Leishmaniinae</taxon>
        <taxon>Leishmania</taxon>
    </lineage>
</organism>
<reference evidence="2 3" key="1">
    <citation type="submission" date="2024-02" db="EMBL/GenBank/DDBJ databases">
        <title>FIRST GENOME SEQUENCES OF Leishmania (Viannia) shawi, Leishmania (Viannia) lindenbergi AND Leishmania (Viannia) utingensis.</title>
        <authorList>
            <person name="Resadore F."/>
            <person name="Custodio M.G.F."/>
            <person name="Boite M.C."/>
            <person name="Cupolillo E."/>
            <person name="Ferreira G.E.M."/>
        </authorList>
    </citation>
    <scope>NUCLEOTIDE SEQUENCE [LARGE SCALE GENOMIC DNA]</scope>
    <source>
        <strain evidence="2 3">ITUB/BR/1977/M4964</strain>
    </source>
</reference>
<dbReference type="SUPFAM" id="SSF56112">
    <property type="entry name" value="Protein kinase-like (PK-like)"/>
    <property type="match status" value="1"/>
</dbReference>
<dbReference type="InterPro" id="IPR011009">
    <property type="entry name" value="Kinase-like_dom_sf"/>
</dbReference>
<protein>
    <recommendedName>
        <fullName evidence="4">Protein kinase domain-containing protein</fullName>
    </recommendedName>
</protein>
<evidence type="ECO:0000313" key="2">
    <source>
        <dbReference type="EMBL" id="KAL0493969.1"/>
    </source>
</evidence>
<comment type="caution">
    <text evidence="2">The sequence shown here is derived from an EMBL/GenBank/DDBJ whole genome shotgun (WGS) entry which is preliminary data.</text>
</comment>
<sequence length="1378" mass="149256">MEPIFHEAPRVQEAILESRVQTFYIAPRPPNRHLLDAHGGHRSTQGVTDSSSLPLRAPGQLPLPAVRKASAVTQPDSRPMFVPVRPLGALSGGAAAVQQRRHCSPHSTMEEEAAAAASQTLARLQVAQPTASLRQDRQGHLLPHEAWQPLILTAVPDHTPQKPVASVSSPLHFEFLASGTTLDAPGCDSAGAEGAGTISSRWRLRRGDRRAAQFSLPCEERNGYAAGSRQPPHRVLHLLGSAIFNNSPLGTFLPCLNLRIASCHASKTAQNIDREPTSQLSLRSYGRQHTRPRRSRSRTETLAVHLGDAEARTYRIEVLQGEASPLQSLLKTYPNCVWDGSAFFLLPLLNEQQEPIDALPSLLTRELPLRGRSPDEESDTAVATGITPPLDFGRETTDEMVLPDMTTTFLRSANASFGGAGGTGTLLDTPLPPSLGSASVGGDGSAVKSTSLAAHRAVGMPAASVATTAAPVVPRWKRFSTTAALYLALGEASACDVAHFPYAAVQLCDWDDLVGQQRMRIEAKVSASAAAISALKKETHRRHDRLVPVAVMFPMSRKGVMRRPFSLTTQPFRDAEVFQLFYLQLLFRAYFDVRFRGMTFTLPGQSARHLRSDLVAVRSSGRHHVAFEHPTKRDEWLLFPPRTHLLTLLNLEEAVVPLYSTPAELQETSALPLFGAGETLPCVGIAGRKLAQWAATLEVSSPETAFLALVALFDQMKGQFECTRGELWRRATGGPQAGASSFVPLLFRCAEYTAGASLRHTGEGLSRFFVPPSERAAASVPVATTTGTHPAGDVLPVSLSSGSPLPCIPVNGSAITTTARDASTASPKSSVTVIRDRLATSATMDSHTKVLSVAVGTDANSDCNQGRAKAFASLLNTVDQAGTRSVRETLCASKSIPPALLHMHSVDAAAGAMSTQSPNAAAVLVSTADAAQAKEAEKTEESPLPVVADAEDVGLGEATMAHGELFNASVGPLSPPTKGGSLVTRWSNYIQTGNCAIFNGPTTDVEVLGFLGRGGSSLVYRGTYGSWRLPVAVKVFVIPDGMDHEQYVRESLTDVAFYVLMNQLEDFGVYCGGRAHDFIVSRQTPKGLPAEAASEVRRGENDARTQLCYLVTDLMDGTLGRFLTEDDADFDPVYDKLLNSALHDGELFQLLFTQLAIKTLFNWKVLDMMLNNQLRGDNIGYRYVAQPLEHASYLKEHPEEAVALSGSRQYYAGILYGFQFGPDEPLHYLRFPAETGTSDHAKLNLLRFIGIIDVGQGMQPNVAELVRKGYIGETVLDSCIEDDGFGRYWPLDELYCRYVDVEGTLAKDVVAWASARRVTTQGDALHALRELFDHFYPTFGVEAPTEAERDTYMCLSWTSTNLANLNAAYVYRAECAKK</sequence>
<feature type="compositionally biased region" description="Polar residues" evidence="1">
    <location>
        <begin position="42"/>
        <end position="53"/>
    </location>
</feature>
<dbReference type="EMBL" id="JBAMZL010000037">
    <property type="protein sequence ID" value="KAL0493969.1"/>
    <property type="molecule type" value="Genomic_DNA"/>
</dbReference>
<accession>A0AAW2ZTN3</accession>
<name>A0AAW2ZTN3_9TRYP</name>
<gene>
    <name evidence="2" type="ORF">Q4I30_008279</name>
</gene>
<evidence type="ECO:0000313" key="3">
    <source>
        <dbReference type="Proteomes" id="UP001482455"/>
    </source>
</evidence>
<keyword evidence="3" id="KW-1185">Reference proteome</keyword>
<proteinExistence type="predicted"/>
<feature type="region of interest" description="Disordered" evidence="1">
    <location>
        <begin position="371"/>
        <end position="394"/>
    </location>
</feature>
<evidence type="ECO:0008006" key="4">
    <source>
        <dbReference type="Google" id="ProtNLM"/>
    </source>
</evidence>
<dbReference type="Proteomes" id="UP001482455">
    <property type="component" value="Unassembled WGS sequence"/>
</dbReference>
<feature type="region of interest" description="Disordered" evidence="1">
    <location>
        <begin position="40"/>
        <end position="60"/>
    </location>
</feature>